<keyword evidence="5" id="KW-1185">Reference proteome</keyword>
<dbReference type="Gene3D" id="4.10.60.10">
    <property type="entry name" value="Zinc finger, CCHC-type"/>
    <property type="match status" value="1"/>
</dbReference>
<dbReference type="Pfam" id="PF00098">
    <property type="entry name" value="zf-CCHC"/>
    <property type="match status" value="1"/>
</dbReference>
<organism evidence="4 5">
    <name type="scientific">Striga hermonthica</name>
    <name type="common">Purple witchweed</name>
    <name type="synonym">Buchnera hermonthica</name>
    <dbReference type="NCBI Taxonomy" id="68872"/>
    <lineage>
        <taxon>Eukaryota</taxon>
        <taxon>Viridiplantae</taxon>
        <taxon>Streptophyta</taxon>
        <taxon>Embryophyta</taxon>
        <taxon>Tracheophyta</taxon>
        <taxon>Spermatophyta</taxon>
        <taxon>Magnoliopsida</taxon>
        <taxon>eudicotyledons</taxon>
        <taxon>Gunneridae</taxon>
        <taxon>Pentapetalae</taxon>
        <taxon>asterids</taxon>
        <taxon>lamiids</taxon>
        <taxon>Lamiales</taxon>
        <taxon>Orobanchaceae</taxon>
        <taxon>Buchnereae</taxon>
        <taxon>Striga</taxon>
    </lineage>
</organism>
<dbReference type="PROSITE" id="PS50158">
    <property type="entry name" value="ZF_CCHC"/>
    <property type="match status" value="1"/>
</dbReference>
<dbReference type="GO" id="GO:0008270">
    <property type="term" value="F:zinc ion binding"/>
    <property type="evidence" value="ECO:0007669"/>
    <property type="project" value="UniProtKB-KW"/>
</dbReference>
<feature type="non-terminal residue" evidence="4">
    <location>
        <position position="1"/>
    </location>
</feature>
<evidence type="ECO:0000313" key="4">
    <source>
        <dbReference type="EMBL" id="CAA0833743.1"/>
    </source>
</evidence>
<reference evidence="4" key="1">
    <citation type="submission" date="2019-12" db="EMBL/GenBank/DDBJ databases">
        <authorList>
            <person name="Scholes J."/>
        </authorList>
    </citation>
    <scope>NUCLEOTIDE SEQUENCE</scope>
</reference>
<feature type="region of interest" description="Disordered" evidence="2">
    <location>
        <begin position="189"/>
        <end position="218"/>
    </location>
</feature>
<gene>
    <name evidence="4" type="ORF">SHERM_29001</name>
</gene>
<keyword evidence="1" id="KW-0479">Metal-binding</keyword>
<dbReference type="SUPFAM" id="SSF57756">
    <property type="entry name" value="Retrovirus zinc finger-like domains"/>
    <property type="match status" value="1"/>
</dbReference>
<dbReference type="EMBL" id="CACSLK010027840">
    <property type="protein sequence ID" value="CAA0833743.1"/>
    <property type="molecule type" value="Genomic_DNA"/>
</dbReference>
<feature type="domain" description="CCHC-type" evidence="3">
    <location>
        <begin position="221"/>
        <end position="235"/>
    </location>
</feature>
<dbReference type="Pfam" id="PF14223">
    <property type="entry name" value="Retrotran_gag_2"/>
    <property type="match status" value="1"/>
</dbReference>
<evidence type="ECO:0000313" key="5">
    <source>
        <dbReference type="Proteomes" id="UP001153555"/>
    </source>
</evidence>
<dbReference type="InterPro" id="IPR001878">
    <property type="entry name" value="Znf_CCHC"/>
</dbReference>
<protein>
    <recommendedName>
        <fullName evidence="3">CCHC-type domain-containing protein</fullName>
    </recommendedName>
</protein>
<dbReference type="GO" id="GO:0003676">
    <property type="term" value="F:nucleic acid binding"/>
    <property type="evidence" value="ECO:0007669"/>
    <property type="project" value="InterPro"/>
</dbReference>
<dbReference type="InterPro" id="IPR025724">
    <property type="entry name" value="GAG-pre-integrase_dom"/>
</dbReference>
<accession>A0A9N7RKV7</accession>
<dbReference type="Proteomes" id="UP001153555">
    <property type="component" value="Unassembled WGS sequence"/>
</dbReference>
<keyword evidence="1" id="KW-0862">Zinc</keyword>
<evidence type="ECO:0000259" key="3">
    <source>
        <dbReference type="PROSITE" id="PS50158"/>
    </source>
</evidence>
<evidence type="ECO:0000256" key="1">
    <source>
        <dbReference type="PROSITE-ProRule" id="PRU00047"/>
    </source>
</evidence>
<evidence type="ECO:0000256" key="2">
    <source>
        <dbReference type="SAM" id="MobiDB-lite"/>
    </source>
</evidence>
<dbReference type="OrthoDB" id="2596766at2759"/>
<name>A0A9N7RKV7_STRHE</name>
<feature type="non-terminal residue" evidence="4">
    <location>
        <position position="468"/>
    </location>
</feature>
<dbReference type="PANTHER" id="PTHR47592">
    <property type="entry name" value="PBF68 PROTEIN"/>
    <property type="match status" value="1"/>
</dbReference>
<dbReference type="InterPro" id="IPR036875">
    <property type="entry name" value="Znf_CCHC_sf"/>
</dbReference>
<dbReference type="Pfam" id="PF22936">
    <property type="entry name" value="Pol_BBD"/>
    <property type="match status" value="1"/>
</dbReference>
<dbReference type="AlphaFoldDB" id="A0A9N7RKV7"/>
<dbReference type="InterPro" id="IPR054722">
    <property type="entry name" value="PolX-like_BBD"/>
</dbReference>
<dbReference type="SMART" id="SM00343">
    <property type="entry name" value="ZnF_C2HC"/>
    <property type="match status" value="1"/>
</dbReference>
<dbReference type="PANTHER" id="PTHR47592:SF27">
    <property type="entry name" value="OS08G0421700 PROTEIN"/>
    <property type="match status" value="1"/>
</dbReference>
<comment type="caution">
    <text evidence="4">The sequence shown here is derived from an EMBL/GenBank/DDBJ whole genome shotgun (WGS) entry which is preliminary data.</text>
</comment>
<proteinExistence type="predicted"/>
<keyword evidence="1" id="KW-0863">Zinc-finger</keyword>
<sequence>VQQKMLFYLTTLSLSRFLLEDPLIVPESETDMQRRTTSDAWHYNDFLCRNYILKGIDDSLYNVYSPIKTTKELWNSLEMKYKIEDAGIKKFLVGKFLKYLMVDTKSVVSQVQEIQIIFHDLLTEGLIVNEAFQVAAIVEKLPPLWKDFKNYLMHKRKEMTLEDLIVRLRIEEDNRKSEVRANRSDFEAKANLAESSSNKNRKRTSKGKQPQTSTKKFKRNCYNCGKSGHLAKDCRLPKKGKDSAHIAEDKSVPIDLSELDLTAVVQEVNLVNNPREWWVDTGATPHICTDRDMFSSYTPIDGRKLFMGNSSTSNVVGTGKVVLKMTSGKDLTLTEVLHVLDIRKNLVSGALLSKAGFRLVFEADKFVMTKNGVFLAKGYLDEGLFKMNVMNVIHQEAKNKESIFYLLECSNLWHDRLEHVNFNTIKRLVNLELIPKVKIDSHNKCETCVEAKVAKTPFKPVKRSTSPL</sequence>
<dbReference type="Pfam" id="PF13976">
    <property type="entry name" value="gag_pre-integrs"/>
    <property type="match status" value="1"/>
</dbReference>